<keyword evidence="1" id="KW-1133">Transmembrane helix</keyword>
<dbReference type="Pfam" id="PF17323">
    <property type="entry name" value="ToxS"/>
    <property type="match status" value="1"/>
</dbReference>
<sequence>MSLSSTNNNSISLVMINFLKRYWALLLLLISIVGSAWFYLSSDYKLAQMLMSREWQSSTYSRIEPTQLDDLRMLRRVEQNSHMVYLPNHTYSRITVMKLFSQDEEPISLHISETGKWNISGQYLITRPLEFKEITSGSNPDFNNQNLKVVKKIFQMDAEQSRKMEIINDKTILFTSLTYGSNIFYSL</sequence>
<accession>A0A2X1W9F1</accession>
<dbReference type="InterPro" id="IPR035288">
    <property type="entry name" value="ToxS"/>
</dbReference>
<keyword evidence="1" id="KW-0472">Membrane</keyword>
<organism evidence="2 3">
    <name type="scientific">Photobacterium damselae</name>
    <dbReference type="NCBI Taxonomy" id="38293"/>
    <lineage>
        <taxon>Bacteria</taxon>
        <taxon>Pseudomonadati</taxon>
        <taxon>Pseudomonadota</taxon>
        <taxon>Gammaproteobacteria</taxon>
        <taxon>Vibrionales</taxon>
        <taxon>Vibrionaceae</taxon>
        <taxon>Photobacterium</taxon>
    </lineage>
</organism>
<evidence type="ECO:0000313" key="2">
    <source>
        <dbReference type="EMBL" id="SPY27699.1"/>
    </source>
</evidence>
<protein>
    <submittedName>
        <fullName evidence="2">Transmembrane regulatory protein toxS</fullName>
    </submittedName>
</protein>
<feature type="transmembrane region" description="Helical" evidence="1">
    <location>
        <begin position="22"/>
        <end position="40"/>
    </location>
</feature>
<dbReference type="GO" id="GO:0016020">
    <property type="term" value="C:membrane"/>
    <property type="evidence" value="ECO:0007669"/>
    <property type="project" value="InterPro"/>
</dbReference>
<reference evidence="2 3" key="1">
    <citation type="submission" date="2018-06" db="EMBL/GenBank/DDBJ databases">
        <authorList>
            <consortium name="Pathogen Informatics"/>
            <person name="Doyle S."/>
        </authorList>
    </citation>
    <scope>NUCLEOTIDE SEQUENCE [LARGE SCALE GENOMIC DNA]</scope>
    <source>
        <strain evidence="2 3">NCTC11647</strain>
    </source>
</reference>
<keyword evidence="1 2" id="KW-0812">Transmembrane</keyword>
<name>A0A2X1W9F1_PHODM</name>
<evidence type="ECO:0000313" key="3">
    <source>
        <dbReference type="Proteomes" id="UP000251647"/>
    </source>
</evidence>
<dbReference type="AlphaFoldDB" id="A0A2X1W9F1"/>
<dbReference type="Proteomes" id="UP000251647">
    <property type="component" value="Unassembled WGS sequence"/>
</dbReference>
<gene>
    <name evidence="2" type="primary">toxS</name>
    <name evidence="2" type="ORF">NCTC11647_00758</name>
</gene>
<dbReference type="EMBL" id="UATL01000001">
    <property type="protein sequence ID" value="SPY27699.1"/>
    <property type="molecule type" value="Genomic_DNA"/>
</dbReference>
<evidence type="ECO:0000256" key="1">
    <source>
        <dbReference type="SAM" id="Phobius"/>
    </source>
</evidence>
<proteinExistence type="predicted"/>